<evidence type="ECO:0000313" key="2">
    <source>
        <dbReference type="EMBL" id="MDD1014792.1"/>
    </source>
</evidence>
<evidence type="ECO:0000256" key="1">
    <source>
        <dbReference type="SAM" id="SignalP"/>
    </source>
</evidence>
<proteinExistence type="predicted"/>
<dbReference type="PROSITE" id="PS51257">
    <property type="entry name" value="PROKAR_LIPOPROTEIN"/>
    <property type="match status" value="1"/>
</dbReference>
<feature type="chain" id="PRO_5047019914" description="Lipoprotein" evidence="1">
    <location>
        <begin position="28"/>
        <end position="243"/>
    </location>
</feature>
<protein>
    <recommendedName>
        <fullName evidence="4">Lipoprotein</fullName>
    </recommendedName>
</protein>
<evidence type="ECO:0008006" key="4">
    <source>
        <dbReference type="Google" id="ProtNLM"/>
    </source>
</evidence>
<evidence type="ECO:0000313" key="3">
    <source>
        <dbReference type="Proteomes" id="UP001148184"/>
    </source>
</evidence>
<dbReference type="Proteomes" id="UP001148184">
    <property type="component" value="Unassembled WGS sequence"/>
</dbReference>
<organism evidence="2 3">
    <name type="scientific">Pseudomonas rubra</name>
    <dbReference type="NCBI Taxonomy" id="2942627"/>
    <lineage>
        <taxon>Bacteria</taxon>
        <taxon>Pseudomonadati</taxon>
        <taxon>Pseudomonadota</taxon>
        <taxon>Gammaproteobacteria</taxon>
        <taxon>Pseudomonadales</taxon>
        <taxon>Pseudomonadaceae</taxon>
        <taxon>Pseudomonas</taxon>
    </lineage>
</organism>
<dbReference type="EMBL" id="JAMDGZ010000027">
    <property type="protein sequence ID" value="MDD1014792.1"/>
    <property type="molecule type" value="Genomic_DNA"/>
</dbReference>
<keyword evidence="3" id="KW-1185">Reference proteome</keyword>
<keyword evidence="1" id="KW-0732">Signal</keyword>
<accession>A0ABT5P9G2</accession>
<comment type="caution">
    <text evidence="2">The sequence shown here is derived from an EMBL/GenBank/DDBJ whole genome shotgun (WGS) entry which is preliminary data.</text>
</comment>
<name>A0ABT5P9G2_9PSED</name>
<sequence>MKRLFVTLAVSATLCGCALQSSTGSVATQVTTAMGVPSKDTDLKDWENSGHLEGYSVEAAARGELVISGIQSWASKSPTSLLLSGFGPKAIQSSIHIVAWVPQSLASTPEKAKEIAKNALLNSTSKKLPTDTRYDNYISTKYTMTIPYGENGPLHAFEQFKQLTLESAPKLITPPKFMGINEMVYGPIFIGIHGAPNDTQDIEYITAISKNLPNWYYIYSPGINGEFPKTIIHRGKHYLFVSK</sequence>
<reference evidence="2 3" key="1">
    <citation type="submission" date="2022-05" db="EMBL/GenBank/DDBJ databases">
        <title>Novel Pseudomonas spp. Isolated from a Rainbow Trout Aquaculture Facility.</title>
        <authorList>
            <person name="Testerman T."/>
            <person name="Graf J."/>
        </authorList>
    </citation>
    <scope>NUCLEOTIDE SEQUENCE [LARGE SCALE GENOMIC DNA]</scope>
    <source>
        <strain evidence="2 3">ID1025</strain>
    </source>
</reference>
<gene>
    <name evidence="2" type="ORF">M5G17_14030</name>
</gene>
<feature type="signal peptide" evidence="1">
    <location>
        <begin position="1"/>
        <end position="27"/>
    </location>
</feature>
<dbReference type="RefSeq" id="WP_273893503.1">
    <property type="nucleotide sequence ID" value="NZ_JAMDGP010000066.1"/>
</dbReference>